<name>A0A6A6UNS1_9PEZI</name>
<keyword evidence="3" id="KW-1185">Reference proteome</keyword>
<sequence length="456" mass="50451">MAPAAAAPLAHATTAPRFFCPEQEAMYDAFQTGDASRPTVIDRASPPARSNDVATAMQTPFLAAAQSPSSRRHIVHQINEILLSMPHGLIQNLILCDPFASPADLAQLPPLLMPPMPPVKVTGRKPSAGNKSTAGNSDEPWTKYPCIYIVTHTNQQGKAPTRDMYERALYHMTEYSRAPSGINTSSQLQVKKIQEEIDKIVTTGSYDPRARPKYFTTNADQKAWVSWTDGFDTRSSKMPNTLNTQALAWVVSNIGYTYNASQRSIDHATQVNSNKIMNGVEAAVFVETRPYRPYAMRFKVLAHLPSGSHAGIAEHMLSLISFSYTKFGGLNGYPGGKQVASAFALPGWAYRHIELLINNSEPYRANLNREMVLAKTREEDVKQAAETKLEEATSRAKLLAEHEFLDKQIAQYEAILADQERQGREEGERQAGELLDQFIAALEKILEEANAEDGEI</sequence>
<accession>A0A6A6UNS1</accession>
<evidence type="ECO:0000313" key="2">
    <source>
        <dbReference type="EMBL" id="KAF2672544.1"/>
    </source>
</evidence>
<gene>
    <name evidence="2" type="ORF">BT63DRAFT_411805</name>
</gene>
<evidence type="ECO:0000256" key="1">
    <source>
        <dbReference type="SAM" id="Coils"/>
    </source>
</evidence>
<keyword evidence="1" id="KW-0175">Coiled coil</keyword>
<dbReference type="OrthoDB" id="3440338at2759"/>
<dbReference type="AlphaFoldDB" id="A0A6A6UNS1"/>
<dbReference type="Proteomes" id="UP000799302">
    <property type="component" value="Unassembled WGS sequence"/>
</dbReference>
<protein>
    <submittedName>
        <fullName evidence="2">Uncharacterized protein</fullName>
    </submittedName>
</protein>
<feature type="coiled-coil region" evidence="1">
    <location>
        <begin position="375"/>
        <end position="422"/>
    </location>
</feature>
<reference evidence="2" key="1">
    <citation type="journal article" date="2020" name="Stud. Mycol.">
        <title>101 Dothideomycetes genomes: a test case for predicting lifestyles and emergence of pathogens.</title>
        <authorList>
            <person name="Haridas S."/>
            <person name="Albert R."/>
            <person name="Binder M."/>
            <person name="Bloem J."/>
            <person name="Labutti K."/>
            <person name="Salamov A."/>
            <person name="Andreopoulos B."/>
            <person name="Baker S."/>
            <person name="Barry K."/>
            <person name="Bills G."/>
            <person name="Bluhm B."/>
            <person name="Cannon C."/>
            <person name="Castanera R."/>
            <person name="Culley D."/>
            <person name="Daum C."/>
            <person name="Ezra D."/>
            <person name="Gonzalez J."/>
            <person name="Henrissat B."/>
            <person name="Kuo A."/>
            <person name="Liang C."/>
            <person name="Lipzen A."/>
            <person name="Lutzoni F."/>
            <person name="Magnuson J."/>
            <person name="Mondo S."/>
            <person name="Nolan M."/>
            <person name="Ohm R."/>
            <person name="Pangilinan J."/>
            <person name="Park H.-J."/>
            <person name="Ramirez L."/>
            <person name="Alfaro M."/>
            <person name="Sun H."/>
            <person name="Tritt A."/>
            <person name="Yoshinaga Y."/>
            <person name="Zwiers L.-H."/>
            <person name="Turgeon B."/>
            <person name="Goodwin S."/>
            <person name="Spatafora J."/>
            <person name="Crous P."/>
            <person name="Grigoriev I."/>
        </authorList>
    </citation>
    <scope>NUCLEOTIDE SEQUENCE</scope>
    <source>
        <strain evidence="2">CBS 115976</strain>
    </source>
</reference>
<organism evidence="2 3">
    <name type="scientific">Microthyrium microscopicum</name>
    <dbReference type="NCBI Taxonomy" id="703497"/>
    <lineage>
        <taxon>Eukaryota</taxon>
        <taxon>Fungi</taxon>
        <taxon>Dikarya</taxon>
        <taxon>Ascomycota</taxon>
        <taxon>Pezizomycotina</taxon>
        <taxon>Dothideomycetes</taxon>
        <taxon>Dothideomycetes incertae sedis</taxon>
        <taxon>Microthyriales</taxon>
        <taxon>Microthyriaceae</taxon>
        <taxon>Microthyrium</taxon>
    </lineage>
</organism>
<proteinExistence type="predicted"/>
<evidence type="ECO:0000313" key="3">
    <source>
        <dbReference type="Proteomes" id="UP000799302"/>
    </source>
</evidence>
<dbReference type="EMBL" id="MU004232">
    <property type="protein sequence ID" value="KAF2672544.1"/>
    <property type="molecule type" value="Genomic_DNA"/>
</dbReference>